<proteinExistence type="predicted"/>
<feature type="compositionally biased region" description="Basic and acidic residues" evidence="1">
    <location>
        <begin position="91"/>
        <end position="106"/>
    </location>
</feature>
<comment type="caution">
    <text evidence="3">The sequence shown here is derived from an EMBL/GenBank/DDBJ whole genome shotgun (WGS) entry which is preliminary data.</text>
</comment>
<evidence type="ECO:0000313" key="3">
    <source>
        <dbReference type="EMBL" id="ROT74193.1"/>
    </source>
</evidence>
<dbReference type="Gene3D" id="4.10.40.20">
    <property type="match status" value="1"/>
</dbReference>
<dbReference type="Proteomes" id="UP000283509">
    <property type="component" value="Unassembled WGS sequence"/>
</dbReference>
<keyword evidence="2" id="KW-0732">Signal</keyword>
<dbReference type="AlphaFoldDB" id="A0A3R7M6D0"/>
<evidence type="ECO:0000256" key="2">
    <source>
        <dbReference type="SAM" id="SignalP"/>
    </source>
</evidence>
<feature type="signal peptide" evidence="2">
    <location>
        <begin position="1"/>
        <end position="23"/>
    </location>
</feature>
<keyword evidence="4" id="KW-1185">Reference proteome</keyword>
<protein>
    <submittedName>
        <fullName evidence="3">Crustacean hematopoietic factor-like protein</fullName>
    </submittedName>
</protein>
<feature type="region of interest" description="Disordered" evidence="1">
    <location>
        <begin position="86"/>
        <end position="106"/>
    </location>
</feature>
<organism evidence="3 4">
    <name type="scientific">Penaeus vannamei</name>
    <name type="common">Whiteleg shrimp</name>
    <name type="synonym">Litopenaeus vannamei</name>
    <dbReference type="NCBI Taxonomy" id="6689"/>
    <lineage>
        <taxon>Eukaryota</taxon>
        <taxon>Metazoa</taxon>
        <taxon>Ecdysozoa</taxon>
        <taxon>Arthropoda</taxon>
        <taxon>Crustacea</taxon>
        <taxon>Multicrustacea</taxon>
        <taxon>Malacostraca</taxon>
        <taxon>Eumalacostraca</taxon>
        <taxon>Eucarida</taxon>
        <taxon>Decapoda</taxon>
        <taxon>Dendrobranchiata</taxon>
        <taxon>Penaeoidea</taxon>
        <taxon>Penaeidae</taxon>
        <taxon>Penaeus</taxon>
    </lineage>
</organism>
<reference evidence="3 4" key="2">
    <citation type="submission" date="2019-01" db="EMBL/GenBank/DDBJ databases">
        <title>The decoding of complex shrimp genome reveals the adaptation for benthos swimmer, frequently molting mechanism and breeding impact on genome.</title>
        <authorList>
            <person name="Sun Y."/>
            <person name="Gao Y."/>
            <person name="Yu Y."/>
        </authorList>
    </citation>
    <scope>NUCLEOTIDE SEQUENCE [LARGE SCALE GENOMIC DNA]</scope>
    <source>
        <tissue evidence="3">Muscle</tissue>
    </source>
</reference>
<name>A0A3R7M6D0_PENVA</name>
<sequence length="106" mass="11093">MVNMKRFLCLSLCLALCLVCVTGLRCIQDEGCTEAAIAGLDCEYGHLPGICNRCECAKGPGEVCGGPWGSSGFCAEGLVCDKDPEDFNAEGECRPGKSGDKGPKRG</sequence>
<gene>
    <name evidence="3" type="ORF">C7M84_007310</name>
</gene>
<reference evidence="3 4" key="1">
    <citation type="submission" date="2018-04" db="EMBL/GenBank/DDBJ databases">
        <authorList>
            <person name="Zhang X."/>
            <person name="Yuan J."/>
            <person name="Li F."/>
            <person name="Xiang J."/>
        </authorList>
    </citation>
    <scope>NUCLEOTIDE SEQUENCE [LARGE SCALE GENOMIC DNA]</scope>
    <source>
        <tissue evidence="3">Muscle</tissue>
    </source>
</reference>
<evidence type="ECO:0000256" key="1">
    <source>
        <dbReference type="SAM" id="MobiDB-lite"/>
    </source>
</evidence>
<dbReference type="OrthoDB" id="6366623at2759"/>
<evidence type="ECO:0000313" key="4">
    <source>
        <dbReference type="Proteomes" id="UP000283509"/>
    </source>
</evidence>
<accession>A0A3R7M6D0</accession>
<dbReference type="EMBL" id="QCYY01001924">
    <property type="protein sequence ID" value="ROT74193.1"/>
    <property type="molecule type" value="Genomic_DNA"/>
</dbReference>
<feature type="chain" id="PRO_5018551386" evidence="2">
    <location>
        <begin position="24"/>
        <end position="106"/>
    </location>
</feature>